<dbReference type="Gene3D" id="3.30.420.40">
    <property type="match status" value="2"/>
</dbReference>
<dbReference type="SUPFAM" id="SSF53067">
    <property type="entry name" value="Actin-like ATPase domain"/>
    <property type="match status" value="1"/>
</dbReference>
<reference evidence="4 5" key="1">
    <citation type="submission" date="2015-03" db="EMBL/GenBank/DDBJ databases">
        <authorList>
            <person name="Urmite Genomes"/>
        </authorList>
    </citation>
    <scope>NUCLEOTIDE SEQUENCE [LARGE SCALE GENOMIC DNA]</scope>
    <source>
        <strain evidence="4 5">CSUR P1491</strain>
    </source>
</reference>
<dbReference type="InterPro" id="IPR003696">
    <property type="entry name" value="Carbtransf_dom"/>
</dbReference>
<proteinExistence type="inferred from homology"/>
<dbReference type="PANTHER" id="PTHR34847:SF1">
    <property type="entry name" value="NODULATION PROTEIN U"/>
    <property type="match status" value="1"/>
</dbReference>
<sequence length="566" mass="60955">MTRPSLTLGVCAYTHDSSAALFSGTSLTGFLEEDRLTDEKHTRRFPALAVEQLLQDVGATPENVDHVAYTFSSPLYAEGRAAAQRFPGPTGRAAQSVASYDAVAAQHQRTLAELRVRFPNAQVHEVAHHVAHALCGIATNQWVTSDVLVVDSIGEGSTTSIGHWDGNNHELRIEALATDTHSLGYVYGALTDHLGFRMRDEEGTVMALAAFGDPTRFREALRRTFWPGVRGAPTVSPTYLRQRVFGDSGPRLTDTFARETLPRRRPGEPLSEPHCDLAAALQERTEDVLCALARNIEAEHTAVVGGVAANCVGIGRLRRDFPITRFFVPPAPGDSGTPIGAGAAVLLKVAGQLADVPSTPYLGPVPQLPTITQLVQRDLPRCAEHSEERLAQMIAERLAAGEIVGVFRGRAEAGPRALGNRSILANPAVEAIDKRLALRVKKREAFRPFAPIATDDDASSYVDLDGGHSPYMSVALTATPLLTQVAPVAVHRNGTTRMQTVPRGANPFIEAVLANFKRLTGIGVLLNTSFNSKGHPTVGHWTSALAYLTEMDLDAVVIGNLLVPRQ</sequence>
<keyword evidence="4" id="KW-0808">Transferase</keyword>
<evidence type="ECO:0000313" key="4">
    <source>
        <dbReference type="EMBL" id="CQD22886.1"/>
    </source>
</evidence>
<dbReference type="InterPro" id="IPR043129">
    <property type="entry name" value="ATPase_NBD"/>
</dbReference>
<comment type="similarity">
    <text evidence="1">Belongs to the NodU/CmcH family.</text>
</comment>
<organism evidence="4 5">
    <name type="scientific">Mycobacterium lentiflavum</name>
    <dbReference type="NCBI Taxonomy" id="141349"/>
    <lineage>
        <taxon>Bacteria</taxon>
        <taxon>Bacillati</taxon>
        <taxon>Actinomycetota</taxon>
        <taxon>Actinomycetes</taxon>
        <taxon>Mycobacteriales</taxon>
        <taxon>Mycobacteriaceae</taxon>
        <taxon>Mycobacterium</taxon>
        <taxon>Mycobacterium simiae complex</taxon>
    </lineage>
</organism>
<evidence type="ECO:0000256" key="1">
    <source>
        <dbReference type="ARBA" id="ARBA00006129"/>
    </source>
</evidence>
<dbReference type="InterPro" id="IPR038152">
    <property type="entry name" value="Carbam_trans_C_sf"/>
</dbReference>
<feature type="domain" description="Carbamoyltransferase" evidence="2">
    <location>
        <begin position="8"/>
        <end position="341"/>
    </location>
</feature>
<dbReference type="AlphaFoldDB" id="A0A0E4CR54"/>
<dbReference type="PANTHER" id="PTHR34847">
    <property type="entry name" value="NODULATION PROTEIN U"/>
    <property type="match status" value="1"/>
</dbReference>
<accession>A0A0E4CR54</accession>
<dbReference type="GO" id="GO:0016740">
    <property type="term" value="F:transferase activity"/>
    <property type="evidence" value="ECO:0007669"/>
    <property type="project" value="UniProtKB-KW"/>
</dbReference>
<dbReference type="CDD" id="cd24098">
    <property type="entry name" value="ASKHA_NBD_TobZ_N"/>
    <property type="match status" value="1"/>
</dbReference>
<dbReference type="InterPro" id="IPR031730">
    <property type="entry name" value="Carbam_trans_C"/>
</dbReference>
<dbReference type="EMBL" id="CTEE01000001">
    <property type="protein sequence ID" value="CQD22886.1"/>
    <property type="molecule type" value="Genomic_DNA"/>
</dbReference>
<dbReference type="STRING" id="141349.BN1232_05771"/>
<dbReference type="Pfam" id="PF16861">
    <property type="entry name" value="Carbam_trans_C"/>
    <property type="match status" value="1"/>
</dbReference>
<protein>
    <submittedName>
        <fullName evidence="4">Transferase</fullName>
    </submittedName>
</protein>
<dbReference type="Gene3D" id="3.90.870.20">
    <property type="entry name" value="Carbamoyltransferase, C-terminal domain"/>
    <property type="match status" value="1"/>
</dbReference>
<dbReference type="InterPro" id="IPR051338">
    <property type="entry name" value="NodU/CmcH_Carbamoyltrnsfr"/>
</dbReference>
<name>A0A0E4CR54_MYCLN</name>
<evidence type="ECO:0000259" key="2">
    <source>
        <dbReference type="Pfam" id="PF02543"/>
    </source>
</evidence>
<gene>
    <name evidence="4" type="ORF">BN1232_05771</name>
</gene>
<dbReference type="Proteomes" id="UP000199251">
    <property type="component" value="Unassembled WGS sequence"/>
</dbReference>
<evidence type="ECO:0000259" key="3">
    <source>
        <dbReference type="Pfam" id="PF16861"/>
    </source>
</evidence>
<dbReference type="Pfam" id="PF02543">
    <property type="entry name" value="Carbam_trans_N"/>
    <property type="match status" value="1"/>
</dbReference>
<dbReference type="RefSeq" id="WP_175364563.1">
    <property type="nucleotide sequence ID" value="NZ_CTEE01000001.1"/>
</dbReference>
<feature type="domain" description="Carbamoyltransferase C-terminal" evidence="3">
    <location>
        <begin position="395"/>
        <end position="563"/>
    </location>
</feature>
<evidence type="ECO:0000313" key="5">
    <source>
        <dbReference type="Proteomes" id="UP000199251"/>
    </source>
</evidence>